<dbReference type="InterPro" id="IPR014729">
    <property type="entry name" value="Rossmann-like_a/b/a_fold"/>
</dbReference>
<sequence>MGSLRFVLGDQLSHGLSSLADWRAGETVLMVEVTEEASYVPHHPQKIAFLFSAMRHFAEELRGRGMTVDYVELHAPGNTGSFTGELGRAVARHGPDAVVVTEPGEWRVLDMIEGWSAAFGLPVEIRADDRFFCTRFAFARWAADRKSLRMEYFYRAMRESTGLLMEAGEPVGQKWNFDTDNRRPLPGDQPVPVRLRFEPDATTRTVIEMVRRRFGNNFGDLEPFGWAVTRAQACAALDHFITDCLPVFGDYQDAMKTGEGFLFHGVISPYLNAGLLTAEEVCRRAEDAYRAGLAPLNAVEGFIRQILGWREFIRGVYWLKMPDYETTNALNATRPLPAFYWTGDTEMNCLRQAIGDTRRHAYAHHIQRLMVTGNFALLAGIRPAEIEEWYLAVYADAYDWVELPNVHGMVMFADGGLMSSKPYAAGGNYINRMSDYCGDCAYDVNKKSGEGACPFNFMYWAFLIDNAETLSRNHRLLNAYRTLERFGPKRRAAIQAEAHAFLDGLPAAY</sequence>
<evidence type="ECO:0000313" key="1">
    <source>
        <dbReference type="EMBL" id="MCW6508041.1"/>
    </source>
</evidence>
<dbReference type="Proteomes" id="UP001165667">
    <property type="component" value="Unassembled WGS sequence"/>
</dbReference>
<keyword evidence="2" id="KW-1185">Reference proteome</keyword>
<reference evidence="1" key="1">
    <citation type="submission" date="2022-05" db="EMBL/GenBank/DDBJ databases">
        <authorList>
            <person name="Pankratov T."/>
        </authorList>
    </citation>
    <scope>NUCLEOTIDE SEQUENCE</scope>
    <source>
        <strain evidence="1">BP6-180914</strain>
    </source>
</reference>
<dbReference type="AlphaFoldDB" id="A0AA42CJG0"/>
<proteinExistence type="predicted"/>
<dbReference type="PANTHER" id="PTHR38657">
    <property type="entry name" value="SLR1343 PROTEIN"/>
    <property type="match status" value="1"/>
</dbReference>
<dbReference type="Gene3D" id="1.25.40.80">
    <property type="match status" value="1"/>
</dbReference>
<protein>
    <submittedName>
        <fullName evidence="1">Cryptochrome/photolyase family protein</fullName>
    </submittedName>
</protein>
<gene>
    <name evidence="1" type="ORF">M8523_08405</name>
</gene>
<dbReference type="SUPFAM" id="SSF48173">
    <property type="entry name" value="Cryptochrome/photolyase FAD-binding domain"/>
    <property type="match status" value="1"/>
</dbReference>
<dbReference type="Gene3D" id="1.10.579.10">
    <property type="entry name" value="DNA Cyclobutane Dipyrimidine Photolyase, subunit A, domain 3"/>
    <property type="match status" value="1"/>
</dbReference>
<dbReference type="InterPro" id="IPR007357">
    <property type="entry name" value="PhrB-like"/>
</dbReference>
<dbReference type="InterPro" id="IPR036134">
    <property type="entry name" value="Crypto/Photolyase_FAD-like_sf"/>
</dbReference>
<dbReference type="Pfam" id="PF04244">
    <property type="entry name" value="DPRP"/>
    <property type="match status" value="1"/>
</dbReference>
<dbReference type="InterPro" id="IPR052551">
    <property type="entry name" value="UV-DNA_repair_photolyase"/>
</dbReference>
<organism evidence="1 2">
    <name type="scientific">Lichenifustis flavocetrariae</name>
    <dbReference type="NCBI Taxonomy" id="2949735"/>
    <lineage>
        <taxon>Bacteria</taxon>
        <taxon>Pseudomonadati</taxon>
        <taxon>Pseudomonadota</taxon>
        <taxon>Alphaproteobacteria</taxon>
        <taxon>Hyphomicrobiales</taxon>
        <taxon>Lichenihabitantaceae</taxon>
        <taxon>Lichenifustis</taxon>
    </lineage>
</organism>
<dbReference type="RefSeq" id="WP_282584394.1">
    <property type="nucleotide sequence ID" value="NZ_JAMOIM010000004.1"/>
</dbReference>
<dbReference type="EMBL" id="JAMOIM010000004">
    <property type="protein sequence ID" value="MCW6508041.1"/>
    <property type="molecule type" value="Genomic_DNA"/>
</dbReference>
<accession>A0AA42CJG0</accession>
<name>A0AA42CJG0_9HYPH</name>
<comment type="caution">
    <text evidence="1">The sequence shown here is derived from an EMBL/GenBank/DDBJ whole genome shotgun (WGS) entry which is preliminary data.</text>
</comment>
<dbReference type="Gene3D" id="1.10.10.1710">
    <property type="entry name" value="Deoxyribodipyrimidine photolyase-related"/>
    <property type="match status" value="1"/>
</dbReference>
<dbReference type="PANTHER" id="PTHR38657:SF1">
    <property type="entry name" value="SLR1343 PROTEIN"/>
    <property type="match status" value="1"/>
</dbReference>
<evidence type="ECO:0000313" key="2">
    <source>
        <dbReference type="Proteomes" id="UP001165667"/>
    </source>
</evidence>
<dbReference type="Gene3D" id="3.40.50.620">
    <property type="entry name" value="HUPs"/>
    <property type="match status" value="1"/>
</dbReference>